<organism evidence="2 3">
    <name type="scientific">Limnoraphis robusta CCNP1315</name>
    <dbReference type="NCBI Taxonomy" id="3110306"/>
    <lineage>
        <taxon>Bacteria</taxon>
        <taxon>Bacillati</taxon>
        <taxon>Cyanobacteriota</taxon>
        <taxon>Cyanophyceae</taxon>
        <taxon>Oscillatoriophycideae</taxon>
        <taxon>Oscillatoriales</taxon>
        <taxon>Sirenicapillariaceae</taxon>
        <taxon>Limnoraphis</taxon>
    </lineage>
</organism>
<proteinExistence type="predicted"/>
<evidence type="ECO:0000313" key="3">
    <source>
        <dbReference type="Proteomes" id="UP001301728"/>
    </source>
</evidence>
<dbReference type="Proteomes" id="UP001301728">
    <property type="component" value="Unassembled WGS sequence"/>
</dbReference>
<dbReference type="Gene3D" id="3.40.50.300">
    <property type="entry name" value="P-loop containing nucleotide triphosphate hydrolases"/>
    <property type="match status" value="1"/>
</dbReference>
<keyword evidence="3" id="KW-1185">Reference proteome</keyword>
<dbReference type="SUPFAM" id="SSF52540">
    <property type="entry name" value="P-loop containing nucleoside triphosphate hydrolases"/>
    <property type="match status" value="1"/>
</dbReference>
<dbReference type="EMBL" id="JAYGHT010000135">
    <property type="protein sequence ID" value="MEA5521631.1"/>
    <property type="molecule type" value="Genomic_DNA"/>
</dbReference>
<dbReference type="Pfam" id="PF20030">
    <property type="entry name" value="bpMoxR"/>
    <property type="match status" value="1"/>
</dbReference>
<sequence length="73" mass="8196">MTATQPKTDQTSQTLQKRFDKLRDELNAKFLERENMIDGVLACLLSKHHGCLFGPPGVAKSAIIRLGGRSLWR</sequence>
<feature type="domain" description="MoxR" evidence="1">
    <location>
        <begin position="20"/>
        <end position="65"/>
    </location>
</feature>
<gene>
    <name evidence="2" type="ORF">VB854_22080</name>
</gene>
<dbReference type="InterPro" id="IPR045427">
    <property type="entry name" value="MoxR"/>
</dbReference>
<evidence type="ECO:0000313" key="2">
    <source>
        <dbReference type="EMBL" id="MEA5521631.1"/>
    </source>
</evidence>
<dbReference type="RefSeq" id="WP_323219948.1">
    <property type="nucleotide sequence ID" value="NZ_JAYGHT010000135.1"/>
</dbReference>
<protein>
    <recommendedName>
        <fullName evidence="1">MoxR domain-containing protein</fullName>
    </recommendedName>
</protein>
<comment type="caution">
    <text evidence="2">The sequence shown here is derived from an EMBL/GenBank/DDBJ whole genome shotgun (WGS) entry which is preliminary data.</text>
</comment>
<name>A0ABU5U3Y6_9CYAN</name>
<evidence type="ECO:0000259" key="1">
    <source>
        <dbReference type="Pfam" id="PF20030"/>
    </source>
</evidence>
<accession>A0ABU5U3Y6</accession>
<reference evidence="2 3" key="1">
    <citation type="submission" date="2023-12" db="EMBL/GenBank/DDBJ databases">
        <title>Baltic Sea Cyanobacteria.</title>
        <authorList>
            <person name="Delbaje E."/>
            <person name="Fewer D.P."/>
            <person name="Shishido T.K."/>
        </authorList>
    </citation>
    <scope>NUCLEOTIDE SEQUENCE [LARGE SCALE GENOMIC DNA]</scope>
    <source>
        <strain evidence="2 3">CCNP 1315</strain>
    </source>
</reference>
<dbReference type="InterPro" id="IPR027417">
    <property type="entry name" value="P-loop_NTPase"/>
</dbReference>